<organism evidence="1">
    <name type="scientific">Rhizobium sp. ZPR3</name>
    <dbReference type="NCBI Taxonomy" id="3158967"/>
    <lineage>
        <taxon>Bacteria</taxon>
        <taxon>Pseudomonadati</taxon>
        <taxon>Pseudomonadota</taxon>
        <taxon>Alphaproteobacteria</taxon>
        <taxon>Hyphomicrobiales</taxon>
        <taxon>Rhizobiaceae</taxon>
        <taxon>Rhizobium/Agrobacterium group</taxon>
        <taxon>Rhizobium</taxon>
    </lineage>
</organism>
<dbReference type="RefSeq" id="WP_174182175.1">
    <property type="nucleotide sequence ID" value="NZ_CP157961.1"/>
</dbReference>
<protein>
    <submittedName>
        <fullName evidence="1">Uncharacterized protein</fullName>
    </submittedName>
</protein>
<name>A0AAU7RXN6_9HYPH</name>
<proteinExistence type="predicted"/>
<geneLocation type="plasmid" evidence="1">
    <name>unnamed1</name>
</geneLocation>
<dbReference type="AlphaFoldDB" id="A0AAU7RXN6"/>
<reference evidence="1" key="1">
    <citation type="submission" date="2024-06" db="EMBL/GenBank/DDBJ databases">
        <authorList>
            <person name="Li T."/>
            <person name="Gao R."/>
        </authorList>
    </citation>
    <scope>NUCLEOTIDE SEQUENCE</scope>
    <source>
        <strain evidence="1">ZPR3</strain>
        <plasmid evidence="1">unnamed1</plasmid>
    </source>
</reference>
<accession>A0AAU7RXN6</accession>
<keyword evidence="1" id="KW-0614">Plasmid</keyword>
<dbReference type="EMBL" id="CP157961">
    <property type="protein sequence ID" value="XBT94995.1"/>
    <property type="molecule type" value="Genomic_DNA"/>
</dbReference>
<gene>
    <name evidence="1" type="ORF">ABM479_23845</name>
</gene>
<sequence>MGNALTCTSCGLDKTEAVVHGGSYILRCAACGEAIVATSFMAMLDSEHEWAAFIDSGPGKVPRPEALVARGPLHQISTAINIAACDGNSIRLIPETED</sequence>
<evidence type="ECO:0000313" key="1">
    <source>
        <dbReference type="EMBL" id="XBT94995.1"/>
    </source>
</evidence>